<keyword evidence="2" id="KW-0519">Myristate</keyword>
<comment type="caution">
    <text evidence="8">The sequence shown here is derived from an EMBL/GenBank/DDBJ whole genome shotgun (WGS) entry which is preliminary data.</text>
</comment>
<evidence type="ECO:0000256" key="1">
    <source>
        <dbReference type="ARBA" id="ARBA00006049"/>
    </source>
</evidence>
<name>A0A2G8LKQ2_STIJA</name>
<dbReference type="GO" id="GO:0005509">
    <property type="term" value="F:calcium ion binding"/>
    <property type="evidence" value="ECO:0007669"/>
    <property type="project" value="InterPro"/>
</dbReference>
<dbReference type="PROSITE" id="PS00018">
    <property type="entry name" value="EF_HAND_1"/>
    <property type="match status" value="3"/>
</dbReference>
<dbReference type="STRING" id="307972.A0A2G8LKQ2"/>
<dbReference type="Pfam" id="PF13202">
    <property type="entry name" value="EF-hand_5"/>
    <property type="match status" value="1"/>
</dbReference>
<dbReference type="CDD" id="cd00051">
    <property type="entry name" value="EFh"/>
    <property type="match status" value="2"/>
</dbReference>
<dbReference type="InterPro" id="IPR028846">
    <property type="entry name" value="Recoverin"/>
</dbReference>
<dbReference type="Gene3D" id="1.10.238.10">
    <property type="entry name" value="EF-hand"/>
    <property type="match status" value="1"/>
</dbReference>
<dbReference type="PANTHER" id="PTHR23055">
    <property type="entry name" value="CALCIUM BINDING PROTEINS"/>
    <property type="match status" value="1"/>
</dbReference>
<comment type="similarity">
    <text evidence="1">Belongs to the recoverin family.</text>
</comment>
<evidence type="ECO:0000259" key="7">
    <source>
        <dbReference type="PROSITE" id="PS50222"/>
    </source>
</evidence>
<evidence type="ECO:0000256" key="5">
    <source>
        <dbReference type="ARBA" id="ARBA00022837"/>
    </source>
</evidence>
<dbReference type="InterPro" id="IPR018247">
    <property type="entry name" value="EF_Hand_1_Ca_BS"/>
</dbReference>
<evidence type="ECO:0000256" key="2">
    <source>
        <dbReference type="ARBA" id="ARBA00022707"/>
    </source>
</evidence>
<dbReference type="PRINTS" id="PR00450">
    <property type="entry name" value="RECOVERIN"/>
</dbReference>
<dbReference type="PANTHER" id="PTHR23055:SF198">
    <property type="entry name" value="NEURONAL CALCIUM SENSOR 1"/>
    <property type="match status" value="1"/>
</dbReference>
<keyword evidence="9" id="KW-1185">Reference proteome</keyword>
<keyword evidence="4" id="KW-0677">Repeat</keyword>
<feature type="domain" description="EF-hand" evidence="7">
    <location>
        <begin position="60"/>
        <end position="95"/>
    </location>
</feature>
<organism evidence="8 9">
    <name type="scientific">Stichopus japonicus</name>
    <name type="common">Sea cucumber</name>
    <dbReference type="NCBI Taxonomy" id="307972"/>
    <lineage>
        <taxon>Eukaryota</taxon>
        <taxon>Metazoa</taxon>
        <taxon>Echinodermata</taxon>
        <taxon>Eleutherozoa</taxon>
        <taxon>Echinozoa</taxon>
        <taxon>Holothuroidea</taxon>
        <taxon>Aspidochirotacea</taxon>
        <taxon>Aspidochirotida</taxon>
        <taxon>Stichopodidae</taxon>
        <taxon>Apostichopus</taxon>
    </lineage>
</organism>
<dbReference type="PROSITE" id="PS50222">
    <property type="entry name" value="EF_HAND_2"/>
    <property type="match status" value="3"/>
</dbReference>
<reference evidence="8 9" key="1">
    <citation type="journal article" date="2017" name="PLoS Biol.">
        <title>The sea cucumber genome provides insights into morphological evolution and visceral regeneration.</title>
        <authorList>
            <person name="Zhang X."/>
            <person name="Sun L."/>
            <person name="Yuan J."/>
            <person name="Sun Y."/>
            <person name="Gao Y."/>
            <person name="Zhang L."/>
            <person name="Li S."/>
            <person name="Dai H."/>
            <person name="Hamel J.F."/>
            <person name="Liu C."/>
            <person name="Yu Y."/>
            <person name="Liu S."/>
            <person name="Lin W."/>
            <person name="Guo K."/>
            <person name="Jin S."/>
            <person name="Xu P."/>
            <person name="Storey K.B."/>
            <person name="Huan P."/>
            <person name="Zhang T."/>
            <person name="Zhou Y."/>
            <person name="Zhang J."/>
            <person name="Lin C."/>
            <person name="Li X."/>
            <person name="Xing L."/>
            <person name="Huo D."/>
            <person name="Sun M."/>
            <person name="Wang L."/>
            <person name="Mercier A."/>
            <person name="Li F."/>
            <person name="Yang H."/>
            <person name="Xiang J."/>
        </authorList>
    </citation>
    <scope>NUCLEOTIDE SEQUENCE [LARGE SCALE GENOMIC DNA]</scope>
    <source>
        <strain evidence="8">Shaxun</strain>
        <tissue evidence="8">Muscle</tissue>
    </source>
</reference>
<proteinExistence type="inferred from homology"/>
<evidence type="ECO:0000313" key="9">
    <source>
        <dbReference type="Proteomes" id="UP000230750"/>
    </source>
</evidence>
<dbReference type="GO" id="GO:0008048">
    <property type="term" value="F:calcium sensitive guanylate cyclase activator activity"/>
    <property type="evidence" value="ECO:0007669"/>
    <property type="project" value="TreeGrafter"/>
</dbReference>
<keyword evidence="6" id="KW-0449">Lipoprotein</keyword>
<sequence length="190" mass="22069">MGKSGSKLNQKQLEELCDKTHFSEKEIVQWHKSFVRDCPHGALSKEEFIQIYQQFFPFGDATKFASFVFKVFDENQDGAIEFDEYVKALSVTSRGNLEEKLDWAFRLYDLDNDGFITKSEMLNIVDAIYTMVGNMVQLPEDERTPEKRVDKIFRLMDKDRDDRITQEEFHEGSKADPSIVQALSLYDGLV</sequence>
<protein>
    <submittedName>
        <fullName evidence="8">Frequenin-like protein</fullName>
    </submittedName>
</protein>
<evidence type="ECO:0000313" key="8">
    <source>
        <dbReference type="EMBL" id="PIK60824.1"/>
    </source>
</evidence>
<feature type="domain" description="EF-hand" evidence="7">
    <location>
        <begin position="144"/>
        <end position="179"/>
    </location>
</feature>
<dbReference type="EMBL" id="MRZV01000046">
    <property type="protein sequence ID" value="PIK60824.1"/>
    <property type="molecule type" value="Genomic_DNA"/>
</dbReference>
<dbReference type="SMART" id="SM00054">
    <property type="entry name" value="EFh"/>
    <property type="match status" value="3"/>
</dbReference>
<accession>A0A2G8LKQ2</accession>
<evidence type="ECO:0000256" key="4">
    <source>
        <dbReference type="ARBA" id="ARBA00022737"/>
    </source>
</evidence>
<dbReference type="InterPro" id="IPR002048">
    <property type="entry name" value="EF_hand_dom"/>
</dbReference>
<dbReference type="Pfam" id="PF13499">
    <property type="entry name" value="EF-hand_7"/>
    <property type="match status" value="1"/>
</dbReference>
<evidence type="ECO:0000256" key="6">
    <source>
        <dbReference type="ARBA" id="ARBA00023288"/>
    </source>
</evidence>
<evidence type="ECO:0000256" key="3">
    <source>
        <dbReference type="ARBA" id="ARBA00022723"/>
    </source>
</evidence>
<dbReference type="Proteomes" id="UP000230750">
    <property type="component" value="Unassembled WGS sequence"/>
</dbReference>
<dbReference type="InterPro" id="IPR011992">
    <property type="entry name" value="EF-hand-dom_pair"/>
</dbReference>
<keyword evidence="5" id="KW-0106">Calcium</keyword>
<feature type="domain" description="EF-hand" evidence="7">
    <location>
        <begin position="96"/>
        <end position="131"/>
    </location>
</feature>
<dbReference type="AlphaFoldDB" id="A0A2G8LKQ2"/>
<dbReference type="FunFam" id="1.10.238.10:FF:000009">
    <property type="entry name" value="Visinin-like protein 1"/>
    <property type="match status" value="1"/>
</dbReference>
<dbReference type="OrthoDB" id="191686at2759"/>
<gene>
    <name evidence="8" type="ORF">BSL78_02224</name>
</gene>
<dbReference type="SUPFAM" id="SSF47473">
    <property type="entry name" value="EF-hand"/>
    <property type="match status" value="1"/>
</dbReference>
<keyword evidence="3" id="KW-0479">Metal-binding</keyword>